<dbReference type="InterPro" id="IPR020846">
    <property type="entry name" value="MFS_dom"/>
</dbReference>
<feature type="transmembrane region" description="Helical" evidence="6">
    <location>
        <begin position="188"/>
        <end position="208"/>
    </location>
</feature>
<feature type="transmembrane region" description="Helical" evidence="6">
    <location>
        <begin position="124"/>
        <end position="148"/>
    </location>
</feature>
<evidence type="ECO:0000313" key="9">
    <source>
        <dbReference type="Proteomes" id="UP001428341"/>
    </source>
</evidence>
<feature type="transmembrane region" description="Helical" evidence="6">
    <location>
        <begin position="440"/>
        <end position="461"/>
    </location>
</feature>
<accession>A0AAP0MM18</accession>
<gene>
    <name evidence="8" type="ORF">WN944_002641</name>
</gene>
<comment type="caution">
    <text evidence="8">The sequence shown here is derived from an EMBL/GenBank/DDBJ whole genome shotgun (WGS) entry which is preliminary data.</text>
</comment>
<keyword evidence="4 6" id="KW-1133">Transmembrane helix</keyword>
<feature type="transmembrane region" description="Helical" evidence="6">
    <location>
        <begin position="95"/>
        <end position="118"/>
    </location>
</feature>
<reference evidence="8 9" key="1">
    <citation type="submission" date="2024-05" db="EMBL/GenBank/DDBJ databases">
        <title>Haplotype-resolved chromosome-level genome assembly of Huyou (Citrus changshanensis).</title>
        <authorList>
            <person name="Miao C."/>
            <person name="Chen W."/>
            <person name="Wu Y."/>
            <person name="Wang L."/>
            <person name="Zhao S."/>
            <person name="Grierson D."/>
            <person name="Xu C."/>
            <person name="Chen K."/>
        </authorList>
    </citation>
    <scope>NUCLEOTIDE SEQUENCE [LARGE SCALE GENOMIC DNA]</scope>
    <source>
        <strain evidence="8">01-14</strain>
        <tissue evidence="8">Leaf</tissue>
    </source>
</reference>
<dbReference type="Pfam" id="PF00083">
    <property type="entry name" value="Sugar_tr"/>
    <property type="match status" value="1"/>
</dbReference>
<evidence type="ECO:0000256" key="6">
    <source>
        <dbReference type="SAM" id="Phobius"/>
    </source>
</evidence>
<dbReference type="PANTHER" id="PTHR23511">
    <property type="entry name" value="SYNAPTIC VESICLE GLYCOPROTEIN 2"/>
    <property type="match status" value="1"/>
</dbReference>
<dbReference type="InterPro" id="IPR036259">
    <property type="entry name" value="MFS_trans_sf"/>
</dbReference>
<feature type="transmembrane region" description="Helical" evidence="6">
    <location>
        <begin position="371"/>
        <end position="388"/>
    </location>
</feature>
<evidence type="ECO:0000256" key="1">
    <source>
        <dbReference type="ARBA" id="ARBA00004141"/>
    </source>
</evidence>
<feature type="transmembrane region" description="Helical" evidence="6">
    <location>
        <begin position="297"/>
        <end position="320"/>
    </location>
</feature>
<dbReference type="Gene3D" id="1.20.1250.20">
    <property type="entry name" value="MFS general substrate transporter like domains"/>
    <property type="match status" value="1"/>
</dbReference>
<feature type="transmembrane region" description="Helical" evidence="6">
    <location>
        <begin position="340"/>
        <end position="364"/>
    </location>
</feature>
<keyword evidence="9" id="KW-1185">Reference proteome</keyword>
<dbReference type="InterPro" id="IPR005828">
    <property type="entry name" value="MFS_sugar_transport-like"/>
</dbReference>
<dbReference type="Proteomes" id="UP001428341">
    <property type="component" value="Unassembled WGS sequence"/>
</dbReference>
<dbReference type="GO" id="GO:0016020">
    <property type="term" value="C:membrane"/>
    <property type="evidence" value="ECO:0007669"/>
    <property type="project" value="UniProtKB-SubCell"/>
</dbReference>
<organism evidence="8 9">
    <name type="scientific">Citrus x changshan-huyou</name>
    <dbReference type="NCBI Taxonomy" id="2935761"/>
    <lineage>
        <taxon>Eukaryota</taxon>
        <taxon>Viridiplantae</taxon>
        <taxon>Streptophyta</taxon>
        <taxon>Embryophyta</taxon>
        <taxon>Tracheophyta</taxon>
        <taxon>Spermatophyta</taxon>
        <taxon>Magnoliopsida</taxon>
        <taxon>eudicotyledons</taxon>
        <taxon>Gunneridae</taxon>
        <taxon>Pentapetalae</taxon>
        <taxon>rosids</taxon>
        <taxon>malvids</taxon>
        <taxon>Sapindales</taxon>
        <taxon>Rutaceae</taxon>
        <taxon>Aurantioideae</taxon>
        <taxon>Citrus</taxon>
    </lineage>
</organism>
<evidence type="ECO:0000256" key="2">
    <source>
        <dbReference type="ARBA" id="ARBA00022448"/>
    </source>
</evidence>
<evidence type="ECO:0000256" key="4">
    <source>
        <dbReference type="ARBA" id="ARBA00022989"/>
    </source>
</evidence>
<dbReference type="PROSITE" id="PS50850">
    <property type="entry name" value="MFS"/>
    <property type="match status" value="1"/>
</dbReference>
<evidence type="ECO:0000256" key="5">
    <source>
        <dbReference type="ARBA" id="ARBA00023136"/>
    </source>
</evidence>
<dbReference type="EMBL" id="JBCGBO010000004">
    <property type="protein sequence ID" value="KAK9210271.1"/>
    <property type="molecule type" value="Genomic_DNA"/>
</dbReference>
<dbReference type="AlphaFoldDB" id="A0AAP0MM18"/>
<proteinExistence type="predicted"/>
<protein>
    <recommendedName>
        <fullName evidence="7">Major facilitator superfamily (MFS) profile domain-containing protein</fullName>
    </recommendedName>
</protein>
<keyword evidence="3 6" id="KW-0812">Transmembrane</keyword>
<sequence length="505" mass="54797">MAEQGHVYTVDEALTHVGFGKYQCFVLAYAGLGWVAEAMEIMILSFVGPTVKSEWNLSSTEESLITTAVFAGLVVGAYAWGLVADNYGRRHAFSLALFIFVMGFLGEALVTAGAGLLSSFSPNYITLITLRCLVGVGLGSGHVFLSWFLEFVPPSNRGMWMVIFSSFWTIGSVSEAIGAWIIMPRLDWRWLLGLSSIPSFILLAFLGFQPESPRYLCLKGRTAEAHRALEKIAQVNKTKLPNGKLVARRSTLPTGERAPPELVHLLSSNGGNKTTEGKSGLSLFLMLFSSKLARTTILLWLLLFGNSFAYYAVVLLISELSSLDTRCRSPLMFSHHPQDANLYIDEFITSLAEIPGLLLAAILVDTAGRKLSITIMFTLSCLFLLPLVTYQSNILTTGLLFGARMCVMGAFTVSLIYAAEVKLMTLFTIYPTSVRSTGAGAANAMGRIGGMVCPLVAVALVANCHQMTAVVLLVVVIVTSILSVMLIPFETKGQELSDTVDFTSD</sequence>
<comment type="subcellular location">
    <subcellularLocation>
        <location evidence="1">Membrane</location>
        <topology evidence="1">Multi-pass membrane protein</topology>
    </subcellularLocation>
</comment>
<keyword evidence="2" id="KW-0813">Transport</keyword>
<feature type="transmembrane region" description="Helical" evidence="6">
    <location>
        <begin position="64"/>
        <end position="83"/>
    </location>
</feature>
<feature type="transmembrane region" description="Helical" evidence="6">
    <location>
        <begin position="160"/>
        <end position="182"/>
    </location>
</feature>
<keyword evidence="5 6" id="KW-0472">Membrane</keyword>
<evidence type="ECO:0000313" key="8">
    <source>
        <dbReference type="EMBL" id="KAK9210271.1"/>
    </source>
</evidence>
<name>A0AAP0MM18_9ROSI</name>
<evidence type="ECO:0000256" key="3">
    <source>
        <dbReference type="ARBA" id="ARBA00022692"/>
    </source>
</evidence>
<evidence type="ECO:0000259" key="7">
    <source>
        <dbReference type="PROSITE" id="PS50850"/>
    </source>
</evidence>
<feature type="domain" description="Major facilitator superfamily (MFS) profile" evidence="7">
    <location>
        <begin position="26"/>
        <end position="492"/>
    </location>
</feature>
<feature type="transmembrane region" description="Helical" evidence="6">
    <location>
        <begin position="467"/>
        <end position="487"/>
    </location>
</feature>
<dbReference type="SUPFAM" id="SSF103473">
    <property type="entry name" value="MFS general substrate transporter"/>
    <property type="match status" value="1"/>
</dbReference>
<dbReference type="PANTHER" id="PTHR23511:SF5">
    <property type="entry name" value="MAJOR FACILITATOR-TYPE TRANSPORTER HXNZ-RELATED"/>
    <property type="match status" value="1"/>
</dbReference>
<dbReference type="GO" id="GO:0022857">
    <property type="term" value="F:transmembrane transporter activity"/>
    <property type="evidence" value="ECO:0007669"/>
    <property type="project" value="InterPro"/>
</dbReference>
<feature type="transmembrane region" description="Helical" evidence="6">
    <location>
        <begin position="394"/>
        <end position="419"/>
    </location>
</feature>
<feature type="transmembrane region" description="Helical" evidence="6">
    <location>
        <begin position="24"/>
        <end position="44"/>
    </location>
</feature>